<dbReference type="Gramene" id="TKV90688">
    <property type="protein sequence ID" value="TKV90688"/>
    <property type="gene ID" value="SEVIR_9G045350v2"/>
</dbReference>
<accession>A0A4U6SRP2</accession>
<feature type="region of interest" description="Disordered" evidence="1">
    <location>
        <begin position="102"/>
        <end position="141"/>
    </location>
</feature>
<evidence type="ECO:0000313" key="2">
    <source>
        <dbReference type="EMBL" id="TKV90688.1"/>
    </source>
</evidence>
<protein>
    <submittedName>
        <fullName evidence="2">Uncharacterized protein</fullName>
    </submittedName>
</protein>
<keyword evidence="3" id="KW-1185">Reference proteome</keyword>
<feature type="compositionally biased region" description="Basic residues" evidence="1">
    <location>
        <begin position="129"/>
        <end position="141"/>
    </location>
</feature>
<sequence length="141" mass="14587">MSTASDEAPVEDVLPALEPAAPEPAVPELTIIRVVDEVEVAGGEAVNPATTELIDVVETPEAVADATMVEVDVGWEYANIACSRAYIVSALVLLGLGENTGDLPPAAPTDLAPVASTKPAPGVQAAPVMRKRRRVPPRTAQ</sequence>
<reference evidence="2" key="1">
    <citation type="submission" date="2019-03" db="EMBL/GenBank/DDBJ databases">
        <title>WGS assembly of Setaria viridis.</title>
        <authorList>
            <person name="Huang P."/>
            <person name="Jenkins J."/>
            <person name="Grimwood J."/>
            <person name="Barry K."/>
            <person name="Healey A."/>
            <person name="Mamidi S."/>
            <person name="Sreedasyam A."/>
            <person name="Shu S."/>
            <person name="Feldman M."/>
            <person name="Wu J."/>
            <person name="Yu Y."/>
            <person name="Chen C."/>
            <person name="Johnson J."/>
            <person name="Rokhsar D."/>
            <person name="Baxter I."/>
            <person name="Schmutz J."/>
            <person name="Brutnell T."/>
            <person name="Kellogg E."/>
        </authorList>
    </citation>
    <scope>NUCLEOTIDE SEQUENCE [LARGE SCALE GENOMIC DNA]</scope>
</reference>
<proteinExistence type="predicted"/>
<evidence type="ECO:0000313" key="3">
    <source>
        <dbReference type="Proteomes" id="UP000298652"/>
    </source>
</evidence>
<evidence type="ECO:0000256" key="1">
    <source>
        <dbReference type="SAM" id="MobiDB-lite"/>
    </source>
</evidence>
<gene>
    <name evidence="2" type="ORF">SEVIR_9G045350v2</name>
</gene>
<dbReference type="Proteomes" id="UP000298652">
    <property type="component" value="Chromosome 9"/>
</dbReference>
<dbReference type="EMBL" id="CM016560">
    <property type="protein sequence ID" value="TKV90688.1"/>
    <property type="molecule type" value="Genomic_DNA"/>
</dbReference>
<feature type="compositionally biased region" description="Low complexity" evidence="1">
    <location>
        <begin position="102"/>
        <end position="115"/>
    </location>
</feature>
<name>A0A4U6SRP2_SETVI</name>
<dbReference type="AlphaFoldDB" id="A0A4U6SRP2"/>
<organism evidence="2 3">
    <name type="scientific">Setaria viridis</name>
    <name type="common">Green bristlegrass</name>
    <name type="synonym">Setaria italica subsp. viridis</name>
    <dbReference type="NCBI Taxonomy" id="4556"/>
    <lineage>
        <taxon>Eukaryota</taxon>
        <taxon>Viridiplantae</taxon>
        <taxon>Streptophyta</taxon>
        <taxon>Embryophyta</taxon>
        <taxon>Tracheophyta</taxon>
        <taxon>Spermatophyta</taxon>
        <taxon>Magnoliopsida</taxon>
        <taxon>Liliopsida</taxon>
        <taxon>Poales</taxon>
        <taxon>Poaceae</taxon>
        <taxon>PACMAD clade</taxon>
        <taxon>Panicoideae</taxon>
        <taxon>Panicodae</taxon>
        <taxon>Paniceae</taxon>
        <taxon>Cenchrinae</taxon>
        <taxon>Setaria</taxon>
    </lineage>
</organism>